<keyword evidence="5" id="KW-0472">Membrane</keyword>
<gene>
    <name evidence="8" type="ORF">EUA07_10065</name>
</gene>
<dbReference type="SUPFAM" id="SSF55874">
    <property type="entry name" value="ATPase domain of HSP90 chaperone/DNA topoisomerase II/histidine kinase"/>
    <property type="match status" value="1"/>
</dbReference>
<evidence type="ECO:0000256" key="1">
    <source>
        <dbReference type="ARBA" id="ARBA00022679"/>
    </source>
</evidence>
<feature type="domain" description="Histidine kinase/HSP90-like ATPase" evidence="6">
    <location>
        <begin position="426"/>
        <end position="508"/>
    </location>
</feature>
<feature type="domain" description="Signal transduction histidine kinase subgroup 3 dimerisation and phosphoacceptor" evidence="7">
    <location>
        <begin position="320"/>
        <end position="383"/>
    </location>
</feature>
<dbReference type="GO" id="GO:0046983">
    <property type="term" value="F:protein dimerization activity"/>
    <property type="evidence" value="ECO:0007669"/>
    <property type="project" value="InterPro"/>
</dbReference>
<keyword evidence="5" id="KW-1133">Transmembrane helix</keyword>
<evidence type="ECO:0000256" key="4">
    <source>
        <dbReference type="SAM" id="MobiDB-lite"/>
    </source>
</evidence>
<keyword evidence="5" id="KW-0812">Transmembrane</keyword>
<dbReference type="CDD" id="cd16917">
    <property type="entry name" value="HATPase_UhpB-NarQ-NarX-like"/>
    <property type="match status" value="1"/>
</dbReference>
<dbReference type="Proteomes" id="UP000293291">
    <property type="component" value="Unassembled WGS sequence"/>
</dbReference>
<dbReference type="PANTHER" id="PTHR24421">
    <property type="entry name" value="NITRATE/NITRITE SENSOR PROTEIN NARX-RELATED"/>
    <property type="match status" value="1"/>
</dbReference>
<evidence type="ECO:0000256" key="5">
    <source>
        <dbReference type="SAM" id="Phobius"/>
    </source>
</evidence>
<accession>A0A4Q2SAT0</accession>
<feature type="transmembrane region" description="Helical" evidence="5">
    <location>
        <begin position="78"/>
        <end position="109"/>
    </location>
</feature>
<sequence>MSRSRMRDADESTPVSTAVSTWRATTAVRVFAVALSIGATISDGTVVASAPVLVVVFLVAMVMSLLEWKSRDLPTHWYAVAEAIVVPTVVVATESTVGLGACLAFPAVVAGVRHGLVTTLNVTLVAGLATAATLAANPDGDAAEQAVSVLPWLAIGLGVGLLASWQSRGSRDLAARQAPYAAAHQLMARIHQLATSGTVGLDSASLATELEAAMLKATAGARCTVFVVDHDHDLRALNPGTDVERLQQEIVVQQSDRTPGAAVVPLRGAQQVLGYCVVVGVPRWTDELDERAREVADDFALRLDTAVLFEDVRSLATSEERNRIARDMHDGVAQEIVGLGYIVDEIESISDQEQTRELASTLRAEITRLVSEIRFSIFDLRHQVTDGRVSSSLADYAREVSHASGLQVHLSLAESGPPLPPRTATEVLRVAQEAIGNVRKHARAKNLWVTFDSDGTALRLEVTDDGVGNAGPREHHWGLQTMRERAEGVGARLEVIPRRDGGTVVSLRSTSTVTPEGETAHGHHRATG</sequence>
<keyword evidence="9" id="KW-1185">Reference proteome</keyword>
<dbReference type="Gene3D" id="1.20.5.1930">
    <property type="match status" value="1"/>
</dbReference>
<feature type="region of interest" description="Disordered" evidence="4">
    <location>
        <begin position="508"/>
        <end position="528"/>
    </location>
</feature>
<feature type="transmembrane region" description="Helical" evidence="5">
    <location>
        <begin position="147"/>
        <end position="165"/>
    </location>
</feature>
<keyword evidence="2" id="KW-0418">Kinase</keyword>
<dbReference type="GO" id="GO:0016020">
    <property type="term" value="C:membrane"/>
    <property type="evidence" value="ECO:0007669"/>
    <property type="project" value="InterPro"/>
</dbReference>
<dbReference type="Pfam" id="PF07730">
    <property type="entry name" value="HisKA_3"/>
    <property type="match status" value="1"/>
</dbReference>
<organism evidence="8 9">
    <name type="scientific">Nocardioides ganghwensis</name>
    <dbReference type="NCBI Taxonomy" id="252230"/>
    <lineage>
        <taxon>Bacteria</taxon>
        <taxon>Bacillati</taxon>
        <taxon>Actinomycetota</taxon>
        <taxon>Actinomycetes</taxon>
        <taxon>Propionibacteriales</taxon>
        <taxon>Nocardioidaceae</taxon>
        <taxon>Nocardioides</taxon>
    </lineage>
</organism>
<evidence type="ECO:0000256" key="3">
    <source>
        <dbReference type="ARBA" id="ARBA00023012"/>
    </source>
</evidence>
<evidence type="ECO:0000313" key="8">
    <source>
        <dbReference type="EMBL" id="RYC01900.1"/>
    </source>
</evidence>
<dbReference type="InterPro" id="IPR050482">
    <property type="entry name" value="Sensor_HK_TwoCompSys"/>
</dbReference>
<keyword evidence="1" id="KW-0808">Transferase</keyword>
<comment type="caution">
    <text evidence="8">The sequence shown here is derived from an EMBL/GenBank/DDBJ whole genome shotgun (WGS) entry which is preliminary data.</text>
</comment>
<dbReference type="InterPro" id="IPR036890">
    <property type="entry name" value="HATPase_C_sf"/>
</dbReference>
<protein>
    <submittedName>
        <fullName evidence="8">Uncharacterized protein</fullName>
    </submittedName>
</protein>
<dbReference type="OrthoDB" id="144293at2"/>
<feature type="transmembrane region" description="Helical" evidence="5">
    <location>
        <begin position="47"/>
        <end position="66"/>
    </location>
</feature>
<dbReference type="EMBL" id="SDWU01000010">
    <property type="protein sequence ID" value="RYC01900.1"/>
    <property type="molecule type" value="Genomic_DNA"/>
</dbReference>
<evidence type="ECO:0000313" key="9">
    <source>
        <dbReference type="Proteomes" id="UP000293291"/>
    </source>
</evidence>
<dbReference type="InterPro" id="IPR011712">
    <property type="entry name" value="Sig_transdc_His_kin_sub3_dim/P"/>
</dbReference>
<evidence type="ECO:0000256" key="2">
    <source>
        <dbReference type="ARBA" id="ARBA00022777"/>
    </source>
</evidence>
<dbReference type="InterPro" id="IPR003594">
    <property type="entry name" value="HATPase_dom"/>
</dbReference>
<feature type="transmembrane region" description="Helical" evidence="5">
    <location>
        <begin position="115"/>
        <end position="135"/>
    </location>
</feature>
<dbReference type="AlphaFoldDB" id="A0A4Q2SAT0"/>
<evidence type="ECO:0000259" key="6">
    <source>
        <dbReference type="Pfam" id="PF02518"/>
    </source>
</evidence>
<dbReference type="Gene3D" id="3.30.565.10">
    <property type="entry name" value="Histidine kinase-like ATPase, C-terminal domain"/>
    <property type="match status" value="1"/>
</dbReference>
<evidence type="ECO:0000259" key="7">
    <source>
        <dbReference type="Pfam" id="PF07730"/>
    </source>
</evidence>
<keyword evidence="3" id="KW-0902">Two-component regulatory system</keyword>
<name>A0A4Q2SAT0_9ACTN</name>
<dbReference type="GO" id="GO:0000155">
    <property type="term" value="F:phosphorelay sensor kinase activity"/>
    <property type="evidence" value="ECO:0007669"/>
    <property type="project" value="InterPro"/>
</dbReference>
<proteinExistence type="predicted"/>
<dbReference type="Pfam" id="PF02518">
    <property type="entry name" value="HATPase_c"/>
    <property type="match status" value="1"/>
</dbReference>
<reference evidence="8 9" key="1">
    <citation type="submission" date="2019-01" db="EMBL/GenBank/DDBJ databases">
        <title>Novel species of Nocardioides.</title>
        <authorList>
            <person name="Liu Q."/>
            <person name="Xin Y.-H."/>
        </authorList>
    </citation>
    <scope>NUCLEOTIDE SEQUENCE [LARGE SCALE GENOMIC DNA]</scope>
    <source>
        <strain evidence="8 9">CGMCC 4.6875</strain>
    </source>
</reference>